<dbReference type="Proteomes" id="UP000001396">
    <property type="component" value="Unassembled WGS sequence"/>
</dbReference>
<reference evidence="1 2" key="1">
    <citation type="journal article" date="2011" name="Genome Res.">
        <title>Phylogeny-wide analysis of social amoeba genomes highlights ancient origins for complex intercellular communication.</title>
        <authorList>
            <person name="Heidel A.J."/>
            <person name="Lawal H.M."/>
            <person name="Felder M."/>
            <person name="Schilde C."/>
            <person name="Helps N.R."/>
            <person name="Tunggal B."/>
            <person name="Rivero F."/>
            <person name="John U."/>
            <person name="Schleicher M."/>
            <person name="Eichinger L."/>
            <person name="Platzer M."/>
            <person name="Noegel A.A."/>
            <person name="Schaap P."/>
            <person name="Gloeckner G."/>
        </authorList>
    </citation>
    <scope>NUCLEOTIDE SEQUENCE [LARGE SCALE GENOMIC DNA]</scope>
    <source>
        <strain evidence="2">ATCC 26659 / Pp 5 / PN500</strain>
    </source>
</reference>
<evidence type="ECO:0000313" key="1">
    <source>
        <dbReference type="EMBL" id="EFA80776.1"/>
    </source>
</evidence>
<keyword evidence="2" id="KW-1185">Reference proteome</keyword>
<comment type="caution">
    <text evidence="1">The sequence shown here is derived from an EMBL/GenBank/DDBJ whole genome shotgun (WGS) entry which is preliminary data.</text>
</comment>
<dbReference type="GeneID" id="31361844"/>
<dbReference type="RefSeq" id="XP_020432895.1">
    <property type="nucleotide sequence ID" value="XM_020577221.1"/>
</dbReference>
<name>D3BCY4_HETP5</name>
<gene>
    <name evidence="1" type="ORF">PPL_06362</name>
</gene>
<organism evidence="1 2">
    <name type="scientific">Heterostelium pallidum (strain ATCC 26659 / Pp 5 / PN500)</name>
    <name type="common">Cellular slime mold</name>
    <name type="synonym">Polysphondylium pallidum</name>
    <dbReference type="NCBI Taxonomy" id="670386"/>
    <lineage>
        <taxon>Eukaryota</taxon>
        <taxon>Amoebozoa</taxon>
        <taxon>Evosea</taxon>
        <taxon>Eumycetozoa</taxon>
        <taxon>Dictyostelia</taxon>
        <taxon>Acytosteliales</taxon>
        <taxon>Acytosteliaceae</taxon>
        <taxon>Heterostelium</taxon>
    </lineage>
</organism>
<protein>
    <submittedName>
        <fullName evidence="1">Uncharacterized protein</fullName>
    </submittedName>
</protein>
<sequence length="150" mass="17170">MTMMLGRLISLSTKINTTTIVSNNNNNSINRIQYLFNSNNSSSSSNCFYNWYSTTSSYGNNKKIDNPSLAKQDKINRNKKQQDIKFRNNDDIETQDENDYIGRSNIINNTNNNSNNSNSNNNINIESSKINKVDDILNKTYCIIISNGYR</sequence>
<dbReference type="InParanoid" id="D3BCY4"/>
<dbReference type="EMBL" id="ADBJ01000028">
    <property type="protein sequence ID" value="EFA80776.1"/>
    <property type="molecule type" value="Genomic_DNA"/>
</dbReference>
<dbReference type="AlphaFoldDB" id="D3BCY4"/>
<evidence type="ECO:0000313" key="2">
    <source>
        <dbReference type="Proteomes" id="UP000001396"/>
    </source>
</evidence>
<proteinExistence type="predicted"/>
<accession>D3BCY4</accession>